<reference evidence="1 2" key="1">
    <citation type="submission" date="2018-11" db="EMBL/GenBank/DDBJ databases">
        <title>Genomes From Bacteria Associated with the Canine Oral Cavity: a Test Case for Automated Genome-Based Taxonomic Assignment.</title>
        <authorList>
            <person name="Coil D.A."/>
            <person name="Jospin G."/>
            <person name="Darling A.E."/>
            <person name="Wallis C."/>
            <person name="Davis I.J."/>
            <person name="Harris S."/>
            <person name="Eisen J.A."/>
            <person name="Holcombe L.J."/>
            <person name="O'Flynn C."/>
        </authorList>
    </citation>
    <scope>NUCLEOTIDE SEQUENCE [LARGE SCALE GENOMIC DNA]</scope>
    <source>
        <strain evidence="1 2">OH887_COT-365</strain>
    </source>
</reference>
<evidence type="ECO:0000313" key="1">
    <source>
        <dbReference type="EMBL" id="RRD05196.1"/>
    </source>
</evidence>
<organism evidence="1 2">
    <name type="scientific">Arachnia propionica</name>
    <dbReference type="NCBI Taxonomy" id="1750"/>
    <lineage>
        <taxon>Bacteria</taxon>
        <taxon>Bacillati</taxon>
        <taxon>Actinomycetota</taxon>
        <taxon>Actinomycetes</taxon>
        <taxon>Propionibacteriales</taxon>
        <taxon>Propionibacteriaceae</taxon>
        <taxon>Arachnia</taxon>
    </lineage>
</organism>
<dbReference type="InterPro" id="IPR009899">
    <property type="entry name" value="ArdA"/>
</dbReference>
<proteinExistence type="predicted"/>
<comment type="caution">
    <text evidence="1">The sequence shown here is derived from an EMBL/GenBank/DDBJ whole genome shotgun (WGS) entry which is preliminary data.</text>
</comment>
<dbReference type="InterPro" id="IPR041895">
    <property type="entry name" value="ArdA_dom1"/>
</dbReference>
<dbReference type="AlphaFoldDB" id="A0A3P1T8M7"/>
<sequence>MTVTTHIAPRVWAACLNCYNAGRLVGCWVECTDVAEITLETIHEGADGPYVGCEEIWCLDLDCLPVDHEMDLLEAAEWGRVYTEVGVERWPALCAWVRSGAYVAEGTGEIPCLSDFEECYCGLWDSFREYAEQLADDIGLTTGWPEEAQRYFDWNAWTRDLQQEFSVVNAPAPAYGVFVFRDL</sequence>
<dbReference type="InterPro" id="IPR041893">
    <property type="entry name" value="ArdA_dom3"/>
</dbReference>
<accession>A0A3P1T8M7</accession>
<dbReference type="Proteomes" id="UP000280819">
    <property type="component" value="Unassembled WGS sequence"/>
</dbReference>
<name>A0A3P1T8M7_9ACTN</name>
<evidence type="ECO:0000313" key="2">
    <source>
        <dbReference type="Proteomes" id="UP000280819"/>
    </source>
</evidence>
<dbReference type="Gene3D" id="1.10.10.1190">
    <property type="entry name" value="Antirestriction protein ArdA, domain 3"/>
    <property type="match status" value="1"/>
</dbReference>
<dbReference type="Pfam" id="PF07275">
    <property type="entry name" value="ArdA"/>
    <property type="match status" value="1"/>
</dbReference>
<dbReference type="EMBL" id="RQZG01000007">
    <property type="protein sequence ID" value="RRD05196.1"/>
    <property type="molecule type" value="Genomic_DNA"/>
</dbReference>
<protein>
    <submittedName>
        <fullName evidence="1">Antirestriction protein ArdA</fullName>
    </submittedName>
</protein>
<dbReference type="OrthoDB" id="944647at2"/>
<gene>
    <name evidence="1" type="ORF">EII34_07630</name>
</gene>
<dbReference type="Gene3D" id="3.10.20.480">
    <property type="entry name" value="Antirestriction protein ArdA, domain 1"/>
    <property type="match status" value="1"/>
</dbReference>
<dbReference type="RefSeq" id="WP_124844544.1">
    <property type="nucleotide sequence ID" value="NZ_RQZG01000007.1"/>
</dbReference>